<dbReference type="Proteomes" id="UP000295438">
    <property type="component" value="Unassembled WGS sequence"/>
</dbReference>
<dbReference type="RefSeq" id="WP_100630012.1">
    <property type="nucleotide sequence ID" value="NZ_SMUW01000028.1"/>
</dbReference>
<name>A0A4R5V821_9BACT</name>
<evidence type="ECO:0000313" key="2">
    <source>
        <dbReference type="EMBL" id="TDK48011.1"/>
    </source>
</evidence>
<accession>A0A4R5V821</accession>
<feature type="signal peptide" evidence="1">
    <location>
        <begin position="1"/>
        <end position="28"/>
    </location>
</feature>
<evidence type="ECO:0000256" key="1">
    <source>
        <dbReference type="SAM" id="SignalP"/>
    </source>
</evidence>
<proteinExistence type="predicted"/>
<dbReference type="EMBL" id="SMUW01000028">
    <property type="protein sequence ID" value="TDK48011.1"/>
    <property type="molecule type" value="Genomic_DNA"/>
</dbReference>
<comment type="caution">
    <text evidence="2">The sequence shown here is derived from an EMBL/GenBank/DDBJ whole genome shotgun (WGS) entry which is preliminary data.</text>
</comment>
<feature type="chain" id="PRO_5020601880" evidence="1">
    <location>
        <begin position="29"/>
        <end position="74"/>
    </location>
</feature>
<organism evidence="2 3">
    <name type="scientific">Algoriphagus formosus</name>
    <dbReference type="NCBI Taxonomy" id="2007308"/>
    <lineage>
        <taxon>Bacteria</taxon>
        <taxon>Pseudomonadati</taxon>
        <taxon>Bacteroidota</taxon>
        <taxon>Cytophagia</taxon>
        <taxon>Cytophagales</taxon>
        <taxon>Cyclobacteriaceae</taxon>
        <taxon>Algoriphagus</taxon>
    </lineage>
</organism>
<keyword evidence="1" id="KW-0732">Signal</keyword>
<reference evidence="2 3" key="1">
    <citation type="submission" date="2019-03" db="EMBL/GenBank/DDBJ databases">
        <title>Algoriphagus aquimaris sp. nov., isolated form marine sediment in Pohang, Korea.</title>
        <authorList>
            <person name="Kim J."/>
            <person name="Yoon S.-H."/>
            <person name="Lee S.-S."/>
        </authorList>
    </citation>
    <scope>NUCLEOTIDE SEQUENCE [LARGE SCALE GENOMIC DNA]</scope>
    <source>
        <strain evidence="2 3">F21</strain>
    </source>
</reference>
<dbReference type="AlphaFoldDB" id="A0A4R5V821"/>
<evidence type="ECO:0000313" key="3">
    <source>
        <dbReference type="Proteomes" id="UP000295438"/>
    </source>
</evidence>
<sequence length="74" mass="7687">MEKLAKLKIGLAFIALISFTSMSSAVFAQGGLEGPGGDCKWKRASCGLFQGTYEACLTNGDGSLCSCGDVTRNC</sequence>
<keyword evidence="3" id="KW-1185">Reference proteome</keyword>
<protein>
    <submittedName>
        <fullName evidence="2">Uncharacterized protein</fullName>
    </submittedName>
</protein>
<gene>
    <name evidence="2" type="ORF">E1898_04880</name>
</gene>